<accession>A0AAV1R7M4</accession>
<protein>
    <submittedName>
        <fullName evidence="2">Uncharacterized protein</fullName>
    </submittedName>
</protein>
<comment type="caution">
    <text evidence="2">The sequence shown here is derived from an EMBL/GenBank/DDBJ whole genome shotgun (WGS) entry which is preliminary data.</text>
</comment>
<feature type="region of interest" description="Disordered" evidence="1">
    <location>
        <begin position="45"/>
        <end position="71"/>
    </location>
</feature>
<feature type="compositionally biased region" description="Basic residues" evidence="1">
    <location>
        <begin position="45"/>
        <end position="58"/>
    </location>
</feature>
<keyword evidence="3" id="KW-1185">Reference proteome</keyword>
<dbReference type="EMBL" id="CAWUPB010000905">
    <property type="protein sequence ID" value="CAK7328953.1"/>
    <property type="molecule type" value="Genomic_DNA"/>
</dbReference>
<reference evidence="2 3" key="1">
    <citation type="submission" date="2024-01" db="EMBL/GenBank/DDBJ databases">
        <authorList>
            <person name="Waweru B."/>
        </authorList>
    </citation>
    <scope>NUCLEOTIDE SEQUENCE [LARGE SCALE GENOMIC DNA]</scope>
</reference>
<evidence type="ECO:0000313" key="2">
    <source>
        <dbReference type="EMBL" id="CAK7328953.1"/>
    </source>
</evidence>
<dbReference type="Proteomes" id="UP001314170">
    <property type="component" value="Unassembled WGS sequence"/>
</dbReference>
<gene>
    <name evidence="2" type="ORF">DCAF_LOCUS6700</name>
</gene>
<evidence type="ECO:0000313" key="3">
    <source>
        <dbReference type="Proteomes" id="UP001314170"/>
    </source>
</evidence>
<evidence type="ECO:0000256" key="1">
    <source>
        <dbReference type="SAM" id="MobiDB-lite"/>
    </source>
</evidence>
<proteinExistence type="predicted"/>
<name>A0AAV1R7M4_9ROSI</name>
<organism evidence="2 3">
    <name type="scientific">Dovyalis caffra</name>
    <dbReference type="NCBI Taxonomy" id="77055"/>
    <lineage>
        <taxon>Eukaryota</taxon>
        <taxon>Viridiplantae</taxon>
        <taxon>Streptophyta</taxon>
        <taxon>Embryophyta</taxon>
        <taxon>Tracheophyta</taxon>
        <taxon>Spermatophyta</taxon>
        <taxon>Magnoliopsida</taxon>
        <taxon>eudicotyledons</taxon>
        <taxon>Gunneridae</taxon>
        <taxon>Pentapetalae</taxon>
        <taxon>rosids</taxon>
        <taxon>fabids</taxon>
        <taxon>Malpighiales</taxon>
        <taxon>Salicaceae</taxon>
        <taxon>Flacourtieae</taxon>
        <taxon>Dovyalis</taxon>
    </lineage>
</organism>
<sequence>MVVNRGDSTVLANHAGIPSETTHFDPMVSKAEAAIGEWVTITSRAKAKARSKRRHRSQRLSPTPLGRLVDE</sequence>
<dbReference type="AlphaFoldDB" id="A0AAV1R7M4"/>